<dbReference type="RefSeq" id="WP_074940149.1">
    <property type="nucleotide sequence ID" value="NZ_CP031598.1"/>
</dbReference>
<proteinExistence type="predicted"/>
<organism evidence="2 3">
    <name type="scientific">Roseovarius indicus</name>
    <dbReference type="NCBI Taxonomy" id="540747"/>
    <lineage>
        <taxon>Bacteria</taxon>
        <taxon>Pseudomonadati</taxon>
        <taxon>Pseudomonadota</taxon>
        <taxon>Alphaproteobacteria</taxon>
        <taxon>Rhodobacterales</taxon>
        <taxon>Roseobacteraceae</taxon>
        <taxon>Roseovarius</taxon>
    </lineage>
</organism>
<dbReference type="PROSITE" id="PS51332">
    <property type="entry name" value="B12_BINDING"/>
    <property type="match status" value="1"/>
</dbReference>
<evidence type="ECO:0000313" key="2">
    <source>
        <dbReference type="EMBL" id="QEW25628.1"/>
    </source>
</evidence>
<feature type="domain" description="B12-binding" evidence="1">
    <location>
        <begin position="444"/>
        <end position="582"/>
    </location>
</feature>
<sequence length="586" mass="62855">MTDAPTLYEPRMQPGRALLDAGRQVARDHRLGSCLFLQTESVPSEAEYKRRTAAEGRIMQHAHIGFRSIDRTVDAMARLHDMAQAQGARIDRFGITLDWSMGYPPEQRDAAGRGTGIVLSGPEDFARITNACPAAAHFGDFMLGLPGALHNTKAAIDAGATAIGNLGQYFTFRLPYWDDDVATTEATVTALGLIAAQDSEILVHSNLDDGFAGLFLDVTSAFGMMLIEKHIVEDLIGARASFCFGHHFSSPLTRAAFHAALAREGAAPGTMLFGNTVAYQGLPAANYASLASYLLADMVALSRTNTGHAINPVPVTENLRIPDVEEILDAQIFAHRLAQHTPAYVDLIDPERVDSLASRIADHGRLFAHAALTGLAELGVDVSDPAALMLAIKRLGAKRMEAAWGQGAFVEQRRQPLVPADWAEELDDMARDWLLSPEARSTSCDGLKVVIGTTDVHEHGAYLISRALAGLSATVTEAGVALDPDALVARACDVSADVIAISTYNGIALSYTRAVLSELEKRGLSIPVLVGGKLNEIPETSNTDLPVDVTAEIRAIGAEPCHDLEEMAKALRHRCQRVSALSQSGR</sequence>
<dbReference type="Proteomes" id="UP000325785">
    <property type="component" value="Chromosome"/>
</dbReference>
<dbReference type="InterPro" id="IPR006158">
    <property type="entry name" value="Cobalamin-bd"/>
</dbReference>
<dbReference type="OrthoDB" id="5888at2"/>
<dbReference type="GO" id="GO:0046872">
    <property type="term" value="F:metal ion binding"/>
    <property type="evidence" value="ECO:0007669"/>
    <property type="project" value="InterPro"/>
</dbReference>
<dbReference type="GO" id="GO:0031419">
    <property type="term" value="F:cobalamin binding"/>
    <property type="evidence" value="ECO:0007669"/>
    <property type="project" value="InterPro"/>
</dbReference>
<dbReference type="SUPFAM" id="SSF52242">
    <property type="entry name" value="Cobalamin (vitamin B12)-binding domain"/>
    <property type="match status" value="1"/>
</dbReference>
<reference evidence="2 3" key="1">
    <citation type="submission" date="2018-08" db="EMBL/GenBank/DDBJ databases">
        <title>Genetic Globetrotter - A new plasmid hitch-hiking vast phylogenetic and geographic distances.</title>
        <authorList>
            <person name="Vollmers J."/>
            <person name="Petersen J."/>
        </authorList>
    </citation>
    <scope>NUCLEOTIDE SEQUENCE [LARGE SCALE GENOMIC DNA]</scope>
    <source>
        <strain evidence="2 3">DSM 26383</strain>
    </source>
</reference>
<dbReference type="Gene3D" id="3.40.50.280">
    <property type="entry name" value="Cobalamin-binding domain"/>
    <property type="match status" value="1"/>
</dbReference>
<accession>A0A5P3AB94</accession>
<dbReference type="CDD" id="cd02065">
    <property type="entry name" value="B12-binding_like"/>
    <property type="match status" value="1"/>
</dbReference>
<dbReference type="Pfam" id="PF02310">
    <property type="entry name" value="B12-binding"/>
    <property type="match status" value="1"/>
</dbReference>
<gene>
    <name evidence="2" type="ORF">RIdsm_01415</name>
</gene>
<dbReference type="KEGG" id="rid:RIdsm_01415"/>
<evidence type="ECO:0000259" key="1">
    <source>
        <dbReference type="PROSITE" id="PS51332"/>
    </source>
</evidence>
<protein>
    <submittedName>
        <fullName evidence="2">Methylaspartate mutase subunit S</fullName>
    </submittedName>
</protein>
<name>A0A5P3AB94_9RHOB</name>
<dbReference type="AlphaFoldDB" id="A0A5P3AB94"/>
<dbReference type="InterPro" id="IPR036724">
    <property type="entry name" value="Cobalamin-bd_sf"/>
</dbReference>
<dbReference type="EMBL" id="CP031598">
    <property type="protein sequence ID" value="QEW25628.1"/>
    <property type="molecule type" value="Genomic_DNA"/>
</dbReference>
<evidence type="ECO:0000313" key="3">
    <source>
        <dbReference type="Proteomes" id="UP000325785"/>
    </source>
</evidence>